<keyword evidence="7" id="KW-1185">Reference proteome</keyword>
<dbReference type="EMBL" id="CP032549">
    <property type="protein sequence ID" value="QIV87840.1"/>
    <property type="molecule type" value="Genomic_DNA"/>
</dbReference>
<dbReference type="Pfam" id="PF00106">
    <property type="entry name" value="adh_short"/>
    <property type="match status" value="1"/>
</dbReference>
<dbReference type="PANTHER" id="PTHR42808:SF3">
    <property type="entry name" value="HYDROXYSTEROID DEHYDROGENASE-LIKE PROTEIN 2"/>
    <property type="match status" value="1"/>
</dbReference>
<organism evidence="6 7">
    <name type="scientific">Glutamicibacter mishrai</name>
    <dbReference type="NCBI Taxonomy" id="1775880"/>
    <lineage>
        <taxon>Bacteria</taxon>
        <taxon>Bacillati</taxon>
        <taxon>Actinomycetota</taxon>
        <taxon>Actinomycetes</taxon>
        <taxon>Micrococcales</taxon>
        <taxon>Micrococcaceae</taxon>
        <taxon>Glutamicibacter</taxon>
    </lineage>
</organism>
<sequence>MTSESRTEIAPVSASLKNRTILMSGGSRGIGLAIAKAAGALGANVVLLSKTADPHPSLEGTIHTAVEEINQAGGRGLAVVGDVRIDEDVQRAVDEAVAAFGGIDIVVNNASAINLAKTDQVDMKRYDLMQDINVRGTFLLSKTALPYLRASQHPHILTLSPPLNLDPRWAGEHLAYTMAKYGMSMTTLGLAEELKDQGVGVNSLWPETLIDTAAIRNLPGGQKMIQGARDAQIVADAAMAILGSDPKKLSGNFFTDGQVLKLAGVTDLEKYALNPQVPLVEDIFL</sequence>
<keyword evidence="3" id="KW-0521">NADP</keyword>
<dbReference type="SUPFAM" id="SSF51735">
    <property type="entry name" value="NAD(P)-binding Rossmann-fold domains"/>
    <property type="match status" value="1"/>
</dbReference>
<name>A0A6H0SKZ9_9MICC</name>
<dbReference type="Proteomes" id="UP000502331">
    <property type="component" value="Chromosome"/>
</dbReference>
<proteinExistence type="inferred from homology"/>
<gene>
    <name evidence="6" type="ORF">D3791_12425</name>
</gene>
<comment type="similarity">
    <text evidence="2">Belongs to the short-chain dehydrogenases/reductases (SDR) family.</text>
</comment>
<dbReference type="AlphaFoldDB" id="A0A6H0SKZ9"/>
<dbReference type="InterPro" id="IPR051935">
    <property type="entry name" value="HSDL2"/>
</dbReference>
<keyword evidence="5" id="KW-0576">Peroxisome</keyword>
<dbReference type="Gene3D" id="3.40.50.720">
    <property type="entry name" value="NAD(P)-binding Rossmann-like Domain"/>
    <property type="match status" value="1"/>
</dbReference>
<protein>
    <submittedName>
        <fullName evidence="6">NAD(P)-dependent oxidoreductase</fullName>
    </submittedName>
</protein>
<dbReference type="InterPro" id="IPR036291">
    <property type="entry name" value="NAD(P)-bd_dom_sf"/>
</dbReference>
<evidence type="ECO:0000256" key="3">
    <source>
        <dbReference type="ARBA" id="ARBA00022857"/>
    </source>
</evidence>
<dbReference type="InterPro" id="IPR002347">
    <property type="entry name" value="SDR_fam"/>
</dbReference>
<keyword evidence="4" id="KW-0560">Oxidoreductase</keyword>
<dbReference type="NCBIfam" id="NF006133">
    <property type="entry name" value="PRK08278.1"/>
    <property type="match status" value="1"/>
</dbReference>
<reference evidence="6 7" key="1">
    <citation type="submission" date="2018-09" db="EMBL/GenBank/DDBJ databases">
        <title>Glutamicibacter mishrai S5-52T (LMG 29155T = KCTC 39846T).</title>
        <authorList>
            <person name="Das S.K."/>
        </authorList>
    </citation>
    <scope>NUCLEOTIDE SEQUENCE [LARGE SCALE GENOMIC DNA]</scope>
    <source>
        <strain evidence="6 7">S5-52</strain>
    </source>
</reference>
<dbReference type="GO" id="GO:0016491">
    <property type="term" value="F:oxidoreductase activity"/>
    <property type="evidence" value="ECO:0007669"/>
    <property type="project" value="UniProtKB-KW"/>
</dbReference>
<dbReference type="RefSeq" id="WP_172512399.1">
    <property type="nucleotide sequence ID" value="NZ_CP032549.1"/>
</dbReference>
<evidence type="ECO:0000256" key="2">
    <source>
        <dbReference type="ARBA" id="ARBA00006484"/>
    </source>
</evidence>
<evidence type="ECO:0000313" key="7">
    <source>
        <dbReference type="Proteomes" id="UP000502331"/>
    </source>
</evidence>
<evidence type="ECO:0000256" key="5">
    <source>
        <dbReference type="ARBA" id="ARBA00023140"/>
    </source>
</evidence>
<comment type="subcellular location">
    <subcellularLocation>
        <location evidence="1">Peroxisome</location>
    </subcellularLocation>
</comment>
<evidence type="ECO:0000256" key="4">
    <source>
        <dbReference type="ARBA" id="ARBA00023002"/>
    </source>
</evidence>
<evidence type="ECO:0000256" key="1">
    <source>
        <dbReference type="ARBA" id="ARBA00004275"/>
    </source>
</evidence>
<dbReference type="PRINTS" id="PR00081">
    <property type="entry name" value="GDHRDH"/>
</dbReference>
<dbReference type="FunFam" id="3.40.50.720:FF:000301">
    <property type="entry name" value="Hydroxysteroid dehydrogenase like 2"/>
    <property type="match status" value="1"/>
</dbReference>
<evidence type="ECO:0000313" key="6">
    <source>
        <dbReference type="EMBL" id="QIV87840.1"/>
    </source>
</evidence>
<dbReference type="PANTHER" id="PTHR42808">
    <property type="entry name" value="HYDROXYSTEROID DEHYDROGENASE-LIKE PROTEIN 2"/>
    <property type="match status" value="1"/>
</dbReference>
<accession>A0A6H0SKZ9</accession>